<reference evidence="3" key="1">
    <citation type="journal article" date="2023" name="Mol. Phylogenet. Evol.">
        <title>Genome-scale phylogeny and comparative genomics of the fungal order Sordariales.</title>
        <authorList>
            <person name="Hensen N."/>
            <person name="Bonometti L."/>
            <person name="Westerberg I."/>
            <person name="Brannstrom I.O."/>
            <person name="Guillou S."/>
            <person name="Cros-Aarteil S."/>
            <person name="Calhoun S."/>
            <person name="Haridas S."/>
            <person name="Kuo A."/>
            <person name="Mondo S."/>
            <person name="Pangilinan J."/>
            <person name="Riley R."/>
            <person name="LaButti K."/>
            <person name="Andreopoulos B."/>
            <person name="Lipzen A."/>
            <person name="Chen C."/>
            <person name="Yan M."/>
            <person name="Daum C."/>
            <person name="Ng V."/>
            <person name="Clum A."/>
            <person name="Steindorff A."/>
            <person name="Ohm R.A."/>
            <person name="Martin F."/>
            <person name="Silar P."/>
            <person name="Natvig D.O."/>
            <person name="Lalanne C."/>
            <person name="Gautier V."/>
            <person name="Ament-Velasquez S.L."/>
            <person name="Kruys A."/>
            <person name="Hutchinson M.I."/>
            <person name="Powell A.J."/>
            <person name="Barry K."/>
            <person name="Miller A.N."/>
            <person name="Grigoriev I.V."/>
            <person name="Debuchy R."/>
            <person name="Gladieux P."/>
            <person name="Hiltunen Thoren M."/>
            <person name="Johannesson H."/>
        </authorList>
    </citation>
    <scope>NUCLEOTIDE SEQUENCE</scope>
    <source>
        <strain evidence="3">CBS 315.58</strain>
    </source>
</reference>
<evidence type="ECO:0000313" key="3">
    <source>
        <dbReference type="EMBL" id="KAK4197148.1"/>
    </source>
</evidence>
<dbReference type="Proteomes" id="UP001303160">
    <property type="component" value="Unassembled WGS sequence"/>
</dbReference>
<accession>A0AAN6XAI6</accession>
<gene>
    <name evidence="3" type="ORF">QBC40DRAFT_267866</name>
</gene>
<dbReference type="EMBL" id="MU863969">
    <property type="protein sequence ID" value="KAK4197148.1"/>
    <property type="molecule type" value="Genomic_DNA"/>
</dbReference>
<evidence type="ECO:0000313" key="4">
    <source>
        <dbReference type="Proteomes" id="UP001303160"/>
    </source>
</evidence>
<evidence type="ECO:0000256" key="2">
    <source>
        <dbReference type="SAM" id="MobiDB-lite"/>
    </source>
</evidence>
<evidence type="ECO:0000256" key="1">
    <source>
        <dbReference type="ARBA" id="ARBA00023604"/>
    </source>
</evidence>
<dbReference type="GO" id="GO:0016491">
    <property type="term" value="F:oxidoreductase activity"/>
    <property type="evidence" value="ECO:0007669"/>
    <property type="project" value="InterPro"/>
</dbReference>
<dbReference type="AlphaFoldDB" id="A0AAN6XAI6"/>
<organism evidence="3 4">
    <name type="scientific">Triangularia verruculosa</name>
    <dbReference type="NCBI Taxonomy" id="2587418"/>
    <lineage>
        <taxon>Eukaryota</taxon>
        <taxon>Fungi</taxon>
        <taxon>Dikarya</taxon>
        <taxon>Ascomycota</taxon>
        <taxon>Pezizomycotina</taxon>
        <taxon>Sordariomycetes</taxon>
        <taxon>Sordariomycetidae</taxon>
        <taxon>Sordariales</taxon>
        <taxon>Podosporaceae</taxon>
        <taxon>Triangularia</taxon>
    </lineage>
</organism>
<dbReference type="PANTHER" id="PTHR34598">
    <property type="entry name" value="BLL6449 PROTEIN"/>
    <property type="match status" value="1"/>
</dbReference>
<keyword evidence="4" id="KW-1185">Reference proteome</keyword>
<reference evidence="3" key="2">
    <citation type="submission" date="2023-05" db="EMBL/GenBank/DDBJ databases">
        <authorList>
            <consortium name="Lawrence Berkeley National Laboratory"/>
            <person name="Steindorff A."/>
            <person name="Hensen N."/>
            <person name="Bonometti L."/>
            <person name="Westerberg I."/>
            <person name="Brannstrom I.O."/>
            <person name="Guillou S."/>
            <person name="Cros-Aarteil S."/>
            <person name="Calhoun S."/>
            <person name="Haridas S."/>
            <person name="Kuo A."/>
            <person name="Mondo S."/>
            <person name="Pangilinan J."/>
            <person name="Riley R."/>
            <person name="Labutti K."/>
            <person name="Andreopoulos B."/>
            <person name="Lipzen A."/>
            <person name="Chen C."/>
            <person name="Yanf M."/>
            <person name="Daum C."/>
            <person name="Ng V."/>
            <person name="Clum A."/>
            <person name="Ohm R."/>
            <person name="Martin F."/>
            <person name="Silar P."/>
            <person name="Natvig D."/>
            <person name="Lalanne C."/>
            <person name="Gautier V."/>
            <person name="Ament-Velasquez S.L."/>
            <person name="Kruys A."/>
            <person name="Hutchinson M.I."/>
            <person name="Powell A.J."/>
            <person name="Barry K."/>
            <person name="Miller A.N."/>
            <person name="Grigoriev I.V."/>
            <person name="Debuchy R."/>
            <person name="Gladieux P."/>
            <person name="Thoren M.H."/>
            <person name="Johannesson H."/>
        </authorList>
    </citation>
    <scope>NUCLEOTIDE SEQUENCE</scope>
    <source>
        <strain evidence="3">CBS 315.58</strain>
    </source>
</reference>
<comment type="caution">
    <text evidence="3">The sequence shown here is derived from an EMBL/GenBank/DDBJ whole genome shotgun (WGS) entry which is preliminary data.</text>
</comment>
<comment type="similarity">
    <text evidence="1">Belongs to the asaB hydroxylase/desaturase family.</text>
</comment>
<proteinExistence type="inferred from homology"/>
<dbReference type="InterPro" id="IPR044053">
    <property type="entry name" value="AsaB-like"/>
</dbReference>
<sequence length="180" mass="20504">MASTQAKGNEVEASLGLSATTDPPRSNIHSTMWFLERLPLYNTEKPYTMRYNPEDGIPQSNFYKVERPITVKSMRDPLAGPFRLGECGFQLVELNSRLTSDEFWDNEKVQTIYVQEVKDLLKEKFGAKYVHVLDYAVRKRHESFPISTGEEYEYDQPTALAHIGKIVSGTINGDCIMKSC</sequence>
<feature type="region of interest" description="Disordered" evidence="2">
    <location>
        <begin position="1"/>
        <end position="23"/>
    </location>
</feature>
<protein>
    <submittedName>
        <fullName evidence="3">Uncharacterized protein</fullName>
    </submittedName>
</protein>
<name>A0AAN6XAI6_9PEZI</name>
<dbReference type="PANTHER" id="PTHR34598:SF3">
    <property type="entry name" value="OXIDOREDUCTASE AN1597"/>
    <property type="match status" value="1"/>
</dbReference>